<reference evidence="2" key="1">
    <citation type="submission" date="2021-02" db="EMBL/GenBank/DDBJ databases">
        <authorList>
            <person name="Nowell W R."/>
        </authorList>
    </citation>
    <scope>NUCLEOTIDE SEQUENCE</scope>
</reference>
<feature type="domain" description="Spatacsin C-terminal" evidence="1">
    <location>
        <begin position="1"/>
        <end position="249"/>
    </location>
</feature>
<dbReference type="EMBL" id="CAJNOV010009362">
    <property type="protein sequence ID" value="CAF1360080.1"/>
    <property type="molecule type" value="Genomic_DNA"/>
</dbReference>
<proteinExistence type="predicted"/>
<dbReference type="InterPro" id="IPR028107">
    <property type="entry name" value="Spatacsin_C_dom"/>
</dbReference>
<accession>A0A815I3A6</accession>
<protein>
    <recommendedName>
        <fullName evidence="1">Spatacsin C-terminal domain-containing protein</fullName>
    </recommendedName>
</protein>
<comment type="caution">
    <text evidence="2">The sequence shown here is derived from an EMBL/GenBank/DDBJ whole genome shotgun (WGS) entry which is preliminary data.</text>
</comment>
<evidence type="ECO:0000313" key="2">
    <source>
        <dbReference type="EMBL" id="CAF1360080.1"/>
    </source>
</evidence>
<sequence>MEGICLVLDYARHLTFYLNELNGYPLLIRLLLGLQQYSEMIYIFDMLFQADQFDLLLSTISNMNDERLNTALFDYIKRHHPNDEHTFTSISMNLHMHHELAMMYRDAGEKLLKTLPSNQPYSSAEMSITLQSLLQYYSDAADTFYLADCCRQSEQCLKQARLISLQLEFLQKQQGITLLNLNSKQIRDILPTIERCWHAFIVADAYNEHSLWPNCLVEQFICNKSSTAVIYWDEFKQLMSVDDQNILNIGKTLLKKNSNSISIKNFQEILSHVTDSTILDHVQQSLINNDSSYTNLFTSIDSPYVLDTIRVS</sequence>
<dbReference type="Proteomes" id="UP000663855">
    <property type="component" value="Unassembled WGS sequence"/>
</dbReference>
<gene>
    <name evidence="2" type="ORF">CJN711_LOCUS19885</name>
</gene>
<evidence type="ECO:0000259" key="1">
    <source>
        <dbReference type="Pfam" id="PF14649"/>
    </source>
</evidence>
<dbReference type="Pfam" id="PF14649">
    <property type="entry name" value="Spatacsin_C"/>
    <property type="match status" value="1"/>
</dbReference>
<dbReference type="PANTHER" id="PTHR13650">
    <property type="entry name" value="SPATACSIN"/>
    <property type="match status" value="1"/>
</dbReference>
<organism evidence="2 3">
    <name type="scientific">Rotaria magnacalcarata</name>
    <dbReference type="NCBI Taxonomy" id="392030"/>
    <lineage>
        <taxon>Eukaryota</taxon>
        <taxon>Metazoa</taxon>
        <taxon>Spiralia</taxon>
        <taxon>Gnathifera</taxon>
        <taxon>Rotifera</taxon>
        <taxon>Eurotatoria</taxon>
        <taxon>Bdelloidea</taxon>
        <taxon>Philodinida</taxon>
        <taxon>Philodinidae</taxon>
        <taxon>Rotaria</taxon>
    </lineage>
</organism>
<evidence type="ECO:0000313" key="3">
    <source>
        <dbReference type="Proteomes" id="UP000663855"/>
    </source>
</evidence>
<dbReference type="GO" id="GO:0005737">
    <property type="term" value="C:cytoplasm"/>
    <property type="evidence" value="ECO:0007669"/>
    <property type="project" value="TreeGrafter"/>
</dbReference>
<name>A0A815I3A6_9BILA</name>
<dbReference type="PANTHER" id="PTHR13650:SF0">
    <property type="entry name" value="SPATACSIN"/>
    <property type="match status" value="1"/>
</dbReference>
<dbReference type="AlphaFoldDB" id="A0A815I3A6"/>
<dbReference type="InterPro" id="IPR028103">
    <property type="entry name" value="Spatacsin"/>
</dbReference>